<accession>A0A6P2CR39</accession>
<dbReference type="Proteomes" id="UP000464178">
    <property type="component" value="Chromosome"/>
</dbReference>
<evidence type="ECO:0000313" key="3">
    <source>
        <dbReference type="EMBL" id="VTR91027.1"/>
    </source>
</evidence>
<proteinExistence type="predicted"/>
<name>A0A6P2CR39_9BACT</name>
<gene>
    <name evidence="3" type="ORF">SOIL9_66870</name>
</gene>
<dbReference type="AlphaFoldDB" id="A0A6P2CR39"/>
<evidence type="ECO:0000256" key="1">
    <source>
        <dbReference type="SAM" id="MobiDB-lite"/>
    </source>
</evidence>
<sequence length="114" mass="11799">MNTSAPKHPPNAPDPLAVALAKLDPSPHGFEWNSFMFAAGRESKARALTFWRTVSGVLAVVAGGLALALFTRPSAVPVYVDRVVPTPSASPITPAPHSTDAPGQAPAPIPRATP</sequence>
<feature type="compositionally biased region" description="Pro residues" evidence="1">
    <location>
        <begin position="105"/>
        <end position="114"/>
    </location>
</feature>
<dbReference type="EMBL" id="LR593886">
    <property type="protein sequence ID" value="VTR91027.1"/>
    <property type="molecule type" value="Genomic_DNA"/>
</dbReference>
<keyword evidence="4" id="KW-1185">Reference proteome</keyword>
<protein>
    <submittedName>
        <fullName evidence="3">Uncharacterized protein</fullName>
    </submittedName>
</protein>
<evidence type="ECO:0000313" key="4">
    <source>
        <dbReference type="Proteomes" id="UP000464178"/>
    </source>
</evidence>
<feature type="compositionally biased region" description="Low complexity" evidence="1">
    <location>
        <begin position="87"/>
        <end position="96"/>
    </location>
</feature>
<dbReference type="RefSeq" id="WP_162666083.1">
    <property type="nucleotide sequence ID" value="NZ_LR593886.1"/>
</dbReference>
<reference evidence="3 4" key="1">
    <citation type="submission" date="2019-05" db="EMBL/GenBank/DDBJ databases">
        <authorList>
            <consortium name="Science for Life Laboratories"/>
        </authorList>
    </citation>
    <scope>NUCLEOTIDE SEQUENCE [LARGE SCALE GENOMIC DNA]</scope>
    <source>
        <strain evidence="3">Soil9</strain>
    </source>
</reference>
<feature type="transmembrane region" description="Helical" evidence="2">
    <location>
        <begin position="50"/>
        <end position="70"/>
    </location>
</feature>
<feature type="region of interest" description="Disordered" evidence="1">
    <location>
        <begin position="87"/>
        <end position="114"/>
    </location>
</feature>
<evidence type="ECO:0000256" key="2">
    <source>
        <dbReference type="SAM" id="Phobius"/>
    </source>
</evidence>
<dbReference type="KEGG" id="gms:SOIL9_66870"/>
<keyword evidence="2" id="KW-0812">Transmembrane</keyword>
<keyword evidence="2" id="KW-1133">Transmembrane helix</keyword>
<organism evidence="3 4">
    <name type="scientific">Gemmata massiliana</name>
    <dbReference type="NCBI Taxonomy" id="1210884"/>
    <lineage>
        <taxon>Bacteria</taxon>
        <taxon>Pseudomonadati</taxon>
        <taxon>Planctomycetota</taxon>
        <taxon>Planctomycetia</taxon>
        <taxon>Gemmatales</taxon>
        <taxon>Gemmataceae</taxon>
        <taxon>Gemmata</taxon>
    </lineage>
</organism>
<keyword evidence="2" id="KW-0472">Membrane</keyword>